<comment type="subcellular location">
    <subcellularLocation>
        <location evidence="1">Membrane</location>
        <topology evidence="1">Multi-pass membrane protein</topology>
    </subcellularLocation>
</comment>
<dbReference type="Pfam" id="PF00002">
    <property type="entry name" value="7tm_2"/>
    <property type="match status" value="1"/>
</dbReference>
<keyword evidence="5" id="KW-1015">Disulfide bond</keyword>
<evidence type="ECO:0000259" key="9">
    <source>
        <dbReference type="PROSITE" id="PS50261"/>
    </source>
</evidence>
<dbReference type="InterPro" id="IPR000203">
    <property type="entry name" value="GPS"/>
</dbReference>
<evidence type="ECO:0000256" key="3">
    <source>
        <dbReference type="ARBA" id="ARBA00022989"/>
    </source>
</evidence>
<feature type="compositionally biased region" description="Basic and acidic residues" evidence="6">
    <location>
        <begin position="193"/>
        <end position="207"/>
    </location>
</feature>
<dbReference type="InterPro" id="IPR057244">
    <property type="entry name" value="GAIN_B"/>
</dbReference>
<dbReference type="EMBL" id="CM012439">
    <property type="protein sequence ID" value="RVE74873.1"/>
    <property type="molecule type" value="Genomic_DNA"/>
</dbReference>
<dbReference type="Gene3D" id="2.60.220.50">
    <property type="match status" value="1"/>
</dbReference>
<feature type="region of interest" description="Disordered" evidence="6">
    <location>
        <begin position="182"/>
        <end position="216"/>
    </location>
</feature>
<accession>A0A3S2PSD6</accession>
<feature type="transmembrane region" description="Helical" evidence="7">
    <location>
        <begin position="391"/>
        <end position="417"/>
    </location>
</feature>
<dbReference type="GO" id="GO:0007166">
    <property type="term" value="P:cell surface receptor signaling pathway"/>
    <property type="evidence" value="ECO:0007669"/>
    <property type="project" value="InterPro"/>
</dbReference>
<evidence type="ECO:0000259" key="8">
    <source>
        <dbReference type="PROSITE" id="PS50221"/>
    </source>
</evidence>
<dbReference type="PRINTS" id="PR00249">
    <property type="entry name" value="GPCRSECRETIN"/>
</dbReference>
<keyword evidence="4 7" id="KW-0472">Membrane</keyword>
<dbReference type="PANTHER" id="PTHR12011:SF435">
    <property type="entry name" value="ADHESION G PROTEIN-COUPLED RECEPTOR G1-RELATED"/>
    <property type="match status" value="1"/>
</dbReference>
<evidence type="ECO:0000313" key="10">
    <source>
        <dbReference type="EMBL" id="RVE74873.1"/>
    </source>
</evidence>
<feature type="transmembrane region" description="Helical" evidence="7">
    <location>
        <begin position="514"/>
        <end position="540"/>
    </location>
</feature>
<dbReference type="Pfam" id="PF01825">
    <property type="entry name" value="GPS"/>
    <property type="match status" value="1"/>
</dbReference>
<proteinExistence type="predicted"/>
<evidence type="ECO:0000256" key="7">
    <source>
        <dbReference type="SAM" id="Phobius"/>
    </source>
</evidence>
<evidence type="ECO:0000256" key="1">
    <source>
        <dbReference type="ARBA" id="ARBA00004141"/>
    </source>
</evidence>
<evidence type="ECO:0000256" key="6">
    <source>
        <dbReference type="SAM" id="MobiDB-lite"/>
    </source>
</evidence>
<evidence type="ECO:0000313" key="11">
    <source>
        <dbReference type="Proteomes" id="UP000283210"/>
    </source>
</evidence>
<dbReference type="GO" id="GO:0005886">
    <property type="term" value="C:plasma membrane"/>
    <property type="evidence" value="ECO:0007669"/>
    <property type="project" value="TreeGrafter"/>
</dbReference>
<feature type="transmembrane region" description="Helical" evidence="7">
    <location>
        <begin position="429"/>
        <end position="456"/>
    </location>
</feature>
<dbReference type="InterPro" id="IPR017981">
    <property type="entry name" value="GPCR_2-like_7TM"/>
</dbReference>
<dbReference type="InterPro" id="IPR000832">
    <property type="entry name" value="GPCR_2_secretin-like"/>
</dbReference>
<protein>
    <recommendedName>
        <fullName evidence="12">Adhesion G protein-coupled receptor G1</fullName>
    </recommendedName>
</protein>
<dbReference type="GO" id="GO:0007189">
    <property type="term" value="P:adenylate cyclase-activating G protein-coupled receptor signaling pathway"/>
    <property type="evidence" value="ECO:0007669"/>
    <property type="project" value="TreeGrafter"/>
</dbReference>
<dbReference type="SMART" id="SM00303">
    <property type="entry name" value="GPS"/>
    <property type="match status" value="1"/>
</dbReference>
<feature type="domain" description="G-protein coupled receptors family 2 profile 2" evidence="9">
    <location>
        <begin position="357"/>
        <end position="607"/>
    </location>
</feature>
<dbReference type="OMA" id="CVWVGAL"/>
<evidence type="ECO:0008006" key="12">
    <source>
        <dbReference type="Google" id="ProtNLM"/>
    </source>
</evidence>
<evidence type="ECO:0000256" key="4">
    <source>
        <dbReference type="ARBA" id="ARBA00023136"/>
    </source>
</evidence>
<reference evidence="10 11" key="1">
    <citation type="submission" date="2018-11" db="EMBL/GenBank/DDBJ databases">
        <authorList>
            <person name="Lopez-Roques C."/>
            <person name="Donnadieu C."/>
            <person name="Bouchez O."/>
            <person name="Klopp C."/>
            <person name="Cabau C."/>
            <person name="Zahm M."/>
        </authorList>
    </citation>
    <scope>NUCLEOTIDE SEQUENCE [LARGE SCALE GENOMIC DNA]</scope>
    <source>
        <strain evidence="10">RS831</strain>
        <tissue evidence="10">Whole body</tissue>
    </source>
</reference>
<feature type="transmembrane region" description="Helical" evidence="7">
    <location>
        <begin position="357"/>
        <end position="379"/>
    </location>
</feature>
<evidence type="ECO:0000256" key="2">
    <source>
        <dbReference type="ARBA" id="ARBA00022692"/>
    </source>
</evidence>
<organism evidence="10 11">
    <name type="scientific">Oryzias javanicus</name>
    <name type="common">Javanese ricefish</name>
    <name type="synonym">Aplocheilus javanicus</name>
    <dbReference type="NCBI Taxonomy" id="123683"/>
    <lineage>
        <taxon>Eukaryota</taxon>
        <taxon>Metazoa</taxon>
        <taxon>Chordata</taxon>
        <taxon>Craniata</taxon>
        <taxon>Vertebrata</taxon>
        <taxon>Euteleostomi</taxon>
        <taxon>Actinopterygii</taxon>
        <taxon>Neopterygii</taxon>
        <taxon>Teleostei</taxon>
        <taxon>Neoteleostei</taxon>
        <taxon>Acanthomorphata</taxon>
        <taxon>Ovalentaria</taxon>
        <taxon>Atherinomorphae</taxon>
        <taxon>Beloniformes</taxon>
        <taxon>Adrianichthyidae</taxon>
        <taxon>Oryziinae</taxon>
        <taxon>Oryzias</taxon>
    </lineage>
</organism>
<sequence length="637" mass="71349">MRETRLRDPLKTVFVFVCLSTGLCENDLFLSFCGTWHHGNSPLKLNVNISTGCRAMLISANEKSMSISGQITAHCTNSDVIPLSKFGLYSEQDTEFCLKWEPLLDMLVLQVGGRSLTLCWPTRPTDSCCTDLTNGQNGDLSTYGIKEGAIRGDTVTDKTLSTYNFTGQSTSYAKLCSQAAQSDPKSSQMSDRPCAHRSEKELKKDHPQSFSVTSPVKTSFPSQPAVSVYIPPAVGKKTIKAKSKMVVTFYNSTAFQEVHHEVKLLQDVVEITVENELIVDLSEPVKMDFHHDAVSKYPRSCVSWDTRKDPLQVNWLKDGCVTKEITPKHTECLCNHLTYFSVMVQMEPRPMRHLLELTAITSVGCAVSFISCVALMIILCRKKRCSKEQSLPIHLGLTTSLALLSLLFFLTGVLANVGGEGVCVWVGGLLHYALLSSLIWMGIEVLHTFWLVYMVFKPCPKLYIWNLIGFGLPLLPVAVLLAVGDIYGLREVLSTSEPPETFRMCWMKVSHQALLAQCFTTMTVLALLVSSGIVILFLVFREIRTRDEWKQRRVAFLSIWGLSCLFGSTWCLIFLDFEPISDFIHFLFCILNSFQGFFVMLRFCLLNWMRKQASGSALSSTSSGSTRQHMLQAQEKS</sequence>
<dbReference type="InterPro" id="IPR046338">
    <property type="entry name" value="GAIN_dom_sf"/>
</dbReference>
<dbReference type="Gene3D" id="1.20.1070.10">
    <property type="entry name" value="Rhodopsin 7-helix transmembrane proteins"/>
    <property type="match status" value="1"/>
</dbReference>
<feature type="domain" description="GAIN-B" evidence="8">
    <location>
        <begin position="206"/>
        <end position="350"/>
    </location>
</feature>
<dbReference type="PANTHER" id="PTHR12011">
    <property type="entry name" value="ADHESION G-PROTEIN COUPLED RECEPTOR"/>
    <property type="match status" value="1"/>
</dbReference>
<feature type="transmembrane region" description="Helical" evidence="7">
    <location>
        <begin position="583"/>
        <end position="605"/>
    </location>
</feature>
<keyword evidence="3 7" id="KW-1133">Transmembrane helix</keyword>
<dbReference type="FunFam" id="1.20.1070.10:FF:000493">
    <property type="entry name" value="Adhesion G protein-coupled receptor G1"/>
    <property type="match status" value="1"/>
</dbReference>
<dbReference type="OrthoDB" id="8951579at2759"/>
<reference evidence="10 11" key="2">
    <citation type="submission" date="2019-01" db="EMBL/GenBank/DDBJ databases">
        <title>A chromosome length genome reference of the Java medaka (oryzias javanicus).</title>
        <authorList>
            <person name="Herpin A."/>
            <person name="Takehana Y."/>
            <person name="Naruse K."/>
            <person name="Ansai S."/>
            <person name="Kawaguchi M."/>
        </authorList>
    </citation>
    <scope>NUCLEOTIDE SEQUENCE [LARGE SCALE GENOMIC DNA]</scope>
    <source>
        <strain evidence="10">RS831</strain>
        <tissue evidence="10">Whole body</tissue>
    </source>
</reference>
<name>A0A3S2PSD6_ORYJA</name>
<feature type="transmembrane region" description="Helical" evidence="7">
    <location>
        <begin position="463"/>
        <end position="483"/>
    </location>
</feature>
<keyword evidence="2 7" id="KW-0812">Transmembrane</keyword>
<dbReference type="AlphaFoldDB" id="A0A3S2PSD6"/>
<dbReference type="PROSITE" id="PS50261">
    <property type="entry name" value="G_PROTEIN_RECEP_F2_4"/>
    <property type="match status" value="1"/>
</dbReference>
<feature type="compositionally biased region" description="Low complexity" evidence="6">
    <location>
        <begin position="616"/>
        <end position="626"/>
    </location>
</feature>
<keyword evidence="11" id="KW-1185">Reference proteome</keyword>
<feature type="transmembrane region" description="Helical" evidence="7">
    <location>
        <begin position="554"/>
        <end position="577"/>
    </location>
</feature>
<dbReference type="GO" id="GO:0004930">
    <property type="term" value="F:G protein-coupled receptor activity"/>
    <property type="evidence" value="ECO:0007669"/>
    <property type="project" value="InterPro"/>
</dbReference>
<dbReference type="PROSITE" id="PS50221">
    <property type="entry name" value="GAIN_B"/>
    <property type="match status" value="1"/>
</dbReference>
<dbReference type="Proteomes" id="UP000283210">
    <property type="component" value="Chromosome 3"/>
</dbReference>
<evidence type="ECO:0000256" key="5">
    <source>
        <dbReference type="ARBA" id="ARBA00023157"/>
    </source>
</evidence>
<gene>
    <name evidence="10" type="ORF">OJAV_G00026580</name>
</gene>
<feature type="region of interest" description="Disordered" evidence="6">
    <location>
        <begin position="616"/>
        <end position="637"/>
    </location>
</feature>